<evidence type="ECO:0000256" key="10">
    <source>
        <dbReference type="SAM" id="SignalP"/>
    </source>
</evidence>
<dbReference type="PROSITE" id="PS52016">
    <property type="entry name" value="TONB_DEPENDENT_REC_3"/>
    <property type="match status" value="1"/>
</dbReference>
<evidence type="ECO:0000313" key="14">
    <source>
        <dbReference type="EMBL" id="MFA1771532.1"/>
    </source>
</evidence>
<evidence type="ECO:0000256" key="3">
    <source>
        <dbReference type="ARBA" id="ARBA00022452"/>
    </source>
</evidence>
<dbReference type="EMBL" id="JBGOGF010000004">
    <property type="protein sequence ID" value="MFA1771532.1"/>
    <property type="molecule type" value="Genomic_DNA"/>
</dbReference>
<dbReference type="Gene3D" id="2.40.170.20">
    <property type="entry name" value="TonB-dependent receptor, beta-barrel domain"/>
    <property type="match status" value="1"/>
</dbReference>
<evidence type="ECO:0000256" key="9">
    <source>
        <dbReference type="RuleBase" id="RU003357"/>
    </source>
</evidence>
<keyword evidence="16" id="KW-1185">Reference proteome</keyword>
<dbReference type="InterPro" id="IPR036942">
    <property type="entry name" value="Beta-barrel_TonB_sf"/>
</dbReference>
<proteinExistence type="inferred from homology"/>
<dbReference type="Pfam" id="PF07715">
    <property type="entry name" value="Plug"/>
    <property type="match status" value="1"/>
</dbReference>
<reference evidence="14 16" key="3">
    <citation type="submission" date="2024-08" db="EMBL/GenBank/DDBJ databases">
        <authorList>
            <person name="Wei W."/>
        </authorList>
    </citation>
    <scope>NUCLEOTIDE SEQUENCE [LARGE SCALE GENOMIC DNA]</scope>
    <source>
        <strain evidence="14 16">XU2</strain>
    </source>
</reference>
<feature type="domain" description="TonB-dependent receptor plug" evidence="12">
    <location>
        <begin position="122"/>
        <end position="252"/>
    </location>
</feature>
<protein>
    <submittedName>
        <fullName evidence="14">SusC/RagA family TonB-linked outer membrane protein</fullName>
    </submittedName>
    <submittedName>
        <fullName evidence="13">TonB-dependent receptor</fullName>
    </submittedName>
</protein>
<reference evidence="13 15" key="2">
    <citation type="submission" date="2019-09" db="EMBL/GenBank/DDBJ databases">
        <title>A bacterium isolated from glacier soil.</title>
        <authorList>
            <person name="Liu Q."/>
        </authorList>
    </citation>
    <scope>NUCLEOTIDE SEQUENCE [LARGE SCALE GENOMIC DNA]</scope>
    <source>
        <strain evidence="13 15">MDT1-10-3</strain>
    </source>
</reference>
<dbReference type="InterPro" id="IPR039426">
    <property type="entry name" value="TonB-dep_rcpt-like"/>
</dbReference>
<keyword evidence="6 8" id="KW-0472">Membrane</keyword>
<dbReference type="Gene3D" id="2.170.130.10">
    <property type="entry name" value="TonB-dependent receptor, plug domain"/>
    <property type="match status" value="1"/>
</dbReference>
<accession>A0A5M8QBS4</accession>
<dbReference type="Gene3D" id="2.60.40.1120">
    <property type="entry name" value="Carboxypeptidase-like, regulatory domain"/>
    <property type="match status" value="1"/>
</dbReference>
<keyword evidence="10" id="KW-0732">Signal</keyword>
<evidence type="ECO:0000256" key="1">
    <source>
        <dbReference type="ARBA" id="ARBA00004571"/>
    </source>
</evidence>
<reference evidence="13 15" key="1">
    <citation type="submission" date="2019-07" db="EMBL/GenBank/DDBJ databases">
        <authorList>
            <person name="Qu J.-H."/>
        </authorList>
    </citation>
    <scope>NUCLEOTIDE SEQUENCE [LARGE SCALE GENOMIC DNA]</scope>
    <source>
        <strain evidence="13 15">MDT1-10-3</strain>
    </source>
</reference>
<dbReference type="InterPro" id="IPR023997">
    <property type="entry name" value="TonB-dep_OMP_SusC/RagA_CS"/>
</dbReference>
<comment type="similarity">
    <text evidence="8 9">Belongs to the TonB-dependent receptor family.</text>
</comment>
<evidence type="ECO:0000256" key="6">
    <source>
        <dbReference type="ARBA" id="ARBA00023136"/>
    </source>
</evidence>
<feature type="domain" description="TonB-dependent receptor-like beta-barrel" evidence="11">
    <location>
        <begin position="407"/>
        <end position="962"/>
    </location>
</feature>
<dbReference type="NCBIfam" id="TIGR04056">
    <property type="entry name" value="OMP_RagA_SusC"/>
    <property type="match status" value="1"/>
</dbReference>
<evidence type="ECO:0000313" key="15">
    <source>
        <dbReference type="Proteomes" id="UP000323866"/>
    </source>
</evidence>
<feature type="chain" id="PRO_5024335265" evidence="10">
    <location>
        <begin position="28"/>
        <end position="1008"/>
    </location>
</feature>
<evidence type="ECO:0000256" key="5">
    <source>
        <dbReference type="ARBA" id="ARBA00023077"/>
    </source>
</evidence>
<dbReference type="Pfam" id="PF13715">
    <property type="entry name" value="CarbopepD_reg_2"/>
    <property type="match status" value="1"/>
</dbReference>
<keyword evidence="13" id="KW-0675">Receptor</keyword>
<dbReference type="InterPro" id="IPR008969">
    <property type="entry name" value="CarboxyPept-like_regulatory"/>
</dbReference>
<dbReference type="OrthoDB" id="9768177at2"/>
<organism evidence="13 15">
    <name type="scientific">Rufibacter glacialis</name>
    <dbReference type="NCBI Taxonomy" id="1259555"/>
    <lineage>
        <taxon>Bacteria</taxon>
        <taxon>Pseudomonadati</taxon>
        <taxon>Bacteroidota</taxon>
        <taxon>Cytophagia</taxon>
        <taxon>Cytophagales</taxon>
        <taxon>Hymenobacteraceae</taxon>
        <taxon>Rufibacter</taxon>
    </lineage>
</organism>
<sequence>MDRFYSRRMGKVLLMLMLCLLQISALAQSAVTGKVTAAGSGEGLPGVSVVVKGTTIGTATAVDGSYSIEAPANGTLVFSYIGYNSQEVAVGNRTVVNVQLATDTKALDEVVVVGYGTQKRGDITGAITSVGAEEFNKGVVVSPQQLIQGKAAGVNVTPSSGRPGGASTIRIRGGTSISAGNDPLYVVDGVPLQLSNAARQSNIGGSGGQLMIFNQEPVNPLNSINPSDIESMEILKDASATAIYGSRGANGVIIITTKKGKQGSISTSYDTYFGVSKVAKTLEVLSADEYRQFMKDNNITNFTDKGASTDWQDQIFRTAYSQNHNLSVSGGTENTLYRASVGYISQQGIIISSGIDNFTGRVNINHKALNDKLSIDLNLGGAVVEEDNAPISSALGGEGGNILKDALRFNPTYPVYDEKGNYSQINQFIINPVSYAEQIEDMRTTRRNLGNISTTYNIWGPVSVNVNLGYTYENIKGNAYVPRANPLGQGLGGLANAQASEHWSKLLETTLIFKKEINANNHIDAIGGYSYQYFVDEGYRTRVSNFVSDEFKYYNIGAASQRDAITSYQESSKLISFYGRVNYNLLDRYLVTLTVRRDGSSRFGADNKWGVFPSGSVAWRVSNESFFPKTDLVSDLKFRVSYGITGNQEIGNLLSLPTLGATSSTYNIGGNAITIVSPERYANPDLKWEETAQFNVGADFQFFKGRVYGSLDYYKKNTTDLLLSFNIPSPSVVTTQLANVGEVENKGVELALGGYVFDKTDFQWKVDLNWSANRNEVISLSNEQWSTKILQNYELSGFGFTGINSQAIIPGQPLGTFYGPKYIGTENGVEQYEDVSGNGRFSLTEDVTIIGNTQPDFTFGVTNTFNYKRFDLSFMLRGSKGNDVLNNTALDLQRKNILPGQNILRAALEDEVGYKGDVRYSSRWIEDGSFIRLDNMTLGYNFNTAKVSILKNARVYVTGQNLFLITNYSGLDPEVISSISGIGESPRGIDYMTYPRARTYMVGASITF</sequence>
<evidence type="ECO:0000259" key="12">
    <source>
        <dbReference type="Pfam" id="PF07715"/>
    </source>
</evidence>
<evidence type="ECO:0000256" key="2">
    <source>
        <dbReference type="ARBA" id="ARBA00022448"/>
    </source>
</evidence>
<keyword evidence="5 9" id="KW-0798">TonB box</keyword>
<comment type="subcellular location">
    <subcellularLocation>
        <location evidence="1 8">Cell outer membrane</location>
        <topology evidence="1 8">Multi-pass membrane protein</topology>
    </subcellularLocation>
</comment>
<dbReference type="NCBIfam" id="TIGR04057">
    <property type="entry name" value="SusC_RagA_signa"/>
    <property type="match status" value="1"/>
</dbReference>
<evidence type="ECO:0000313" key="16">
    <source>
        <dbReference type="Proteomes" id="UP001570846"/>
    </source>
</evidence>
<dbReference type="FunFam" id="2.170.130.10:FF:000008">
    <property type="entry name" value="SusC/RagA family TonB-linked outer membrane protein"/>
    <property type="match status" value="1"/>
</dbReference>
<dbReference type="InterPro" id="IPR000531">
    <property type="entry name" value="Beta-barrel_TonB"/>
</dbReference>
<keyword evidence="4 8" id="KW-0812">Transmembrane</keyword>
<evidence type="ECO:0000256" key="7">
    <source>
        <dbReference type="ARBA" id="ARBA00023237"/>
    </source>
</evidence>
<keyword evidence="3 8" id="KW-1134">Transmembrane beta strand</keyword>
<keyword evidence="2 8" id="KW-0813">Transport</keyword>
<evidence type="ECO:0000259" key="11">
    <source>
        <dbReference type="Pfam" id="PF00593"/>
    </source>
</evidence>
<comment type="caution">
    <text evidence="13">The sequence shown here is derived from an EMBL/GenBank/DDBJ whole genome shotgun (WGS) entry which is preliminary data.</text>
</comment>
<dbReference type="Pfam" id="PF00593">
    <property type="entry name" value="TonB_dep_Rec_b-barrel"/>
    <property type="match status" value="1"/>
</dbReference>
<evidence type="ECO:0000256" key="8">
    <source>
        <dbReference type="PROSITE-ProRule" id="PRU01360"/>
    </source>
</evidence>
<dbReference type="RefSeq" id="WP_149099362.1">
    <property type="nucleotide sequence ID" value="NZ_BMMG01000005.1"/>
</dbReference>
<gene>
    <name evidence="14" type="ORF">ACD591_09540</name>
    <name evidence="13" type="ORF">FOE74_14575</name>
</gene>
<dbReference type="Proteomes" id="UP000323866">
    <property type="component" value="Unassembled WGS sequence"/>
</dbReference>
<dbReference type="InterPro" id="IPR037066">
    <property type="entry name" value="Plug_dom_sf"/>
</dbReference>
<evidence type="ECO:0000256" key="4">
    <source>
        <dbReference type="ARBA" id="ARBA00022692"/>
    </source>
</evidence>
<dbReference type="EMBL" id="VKKZ01000022">
    <property type="protein sequence ID" value="KAA6432330.1"/>
    <property type="molecule type" value="Genomic_DNA"/>
</dbReference>
<feature type="signal peptide" evidence="10">
    <location>
        <begin position="1"/>
        <end position="27"/>
    </location>
</feature>
<evidence type="ECO:0000313" key="13">
    <source>
        <dbReference type="EMBL" id="KAA6432330.1"/>
    </source>
</evidence>
<dbReference type="SUPFAM" id="SSF49464">
    <property type="entry name" value="Carboxypeptidase regulatory domain-like"/>
    <property type="match status" value="1"/>
</dbReference>
<dbReference type="GO" id="GO:0009279">
    <property type="term" value="C:cell outer membrane"/>
    <property type="evidence" value="ECO:0007669"/>
    <property type="project" value="UniProtKB-SubCell"/>
</dbReference>
<dbReference type="SUPFAM" id="SSF56935">
    <property type="entry name" value="Porins"/>
    <property type="match status" value="1"/>
</dbReference>
<dbReference type="Proteomes" id="UP001570846">
    <property type="component" value="Unassembled WGS sequence"/>
</dbReference>
<dbReference type="InterPro" id="IPR023996">
    <property type="entry name" value="TonB-dep_OMP_SusC/RagA"/>
</dbReference>
<keyword evidence="7 8" id="KW-0998">Cell outer membrane</keyword>
<name>A0A5M8QBS4_9BACT</name>
<dbReference type="AlphaFoldDB" id="A0A5M8QBS4"/>
<dbReference type="InterPro" id="IPR012910">
    <property type="entry name" value="Plug_dom"/>
</dbReference>